<dbReference type="Pfam" id="PF01408">
    <property type="entry name" value="GFO_IDH_MocA"/>
    <property type="match status" value="1"/>
</dbReference>
<dbReference type="GO" id="GO:0000166">
    <property type="term" value="F:nucleotide binding"/>
    <property type="evidence" value="ECO:0007669"/>
    <property type="project" value="InterPro"/>
</dbReference>
<dbReference type="RefSeq" id="WP_073154659.1">
    <property type="nucleotide sequence ID" value="NZ_FQVL01000005.1"/>
</dbReference>
<evidence type="ECO:0000313" key="6">
    <source>
        <dbReference type="Proteomes" id="UP000184476"/>
    </source>
</evidence>
<accession>A0A1M4XJI2</accession>
<keyword evidence="6" id="KW-1185">Reference proteome</keyword>
<comment type="similarity">
    <text evidence="1">Belongs to the Gfo/Idh/MocA family.</text>
</comment>
<reference evidence="5 6" key="1">
    <citation type="submission" date="2016-11" db="EMBL/GenBank/DDBJ databases">
        <authorList>
            <person name="Jaros S."/>
            <person name="Januszkiewicz K."/>
            <person name="Wedrychowicz H."/>
        </authorList>
    </citation>
    <scope>NUCLEOTIDE SEQUENCE [LARGE SCALE GENOMIC DNA]</scope>
    <source>
        <strain evidence="5 6">DSM 44666</strain>
    </source>
</reference>
<dbReference type="PANTHER" id="PTHR43708">
    <property type="entry name" value="CONSERVED EXPRESSED OXIDOREDUCTASE (EUROFUNG)"/>
    <property type="match status" value="1"/>
</dbReference>
<dbReference type="Gene3D" id="3.40.50.720">
    <property type="entry name" value="NAD(P)-binding Rossmann-like Domain"/>
    <property type="match status" value="1"/>
</dbReference>
<evidence type="ECO:0000256" key="1">
    <source>
        <dbReference type="ARBA" id="ARBA00010928"/>
    </source>
</evidence>
<evidence type="ECO:0000259" key="3">
    <source>
        <dbReference type="Pfam" id="PF01408"/>
    </source>
</evidence>
<dbReference type="InterPro" id="IPR036291">
    <property type="entry name" value="NAD(P)-bd_dom_sf"/>
</dbReference>
<name>A0A1M4XJI2_9BACL</name>
<dbReference type="InterPro" id="IPR051317">
    <property type="entry name" value="Gfo/Idh/MocA_oxidoreduct"/>
</dbReference>
<dbReference type="EMBL" id="FQVL01000005">
    <property type="protein sequence ID" value="SHE93560.1"/>
    <property type="molecule type" value="Genomic_DNA"/>
</dbReference>
<dbReference type="PANTHER" id="PTHR43708:SF5">
    <property type="entry name" value="CONSERVED EXPRESSED OXIDOREDUCTASE (EUROFUNG)-RELATED"/>
    <property type="match status" value="1"/>
</dbReference>
<dbReference type="InterPro" id="IPR000683">
    <property type="entry name" value="Gfo/Idh/MocA-like_OxRdtase_N"/>
</dbReference>
<dbReference type="OrthoDB" id="9815825at2"/>
<gene>
    <name evidence="5" type="ORF">SAMN05444392_10532</name>
</gene>
<dbReference type="SUPFAM" id="SSF51735">
    <property type="entry name" value="NAD(P)-binding Rossmann-fold domains"/>
    <property type="match status" value="1"/>
</dbReference>
<dbReference type="STRING" id="112248.SAMN05444392_10532"/>
<organism evidence="5 6">
    <name type="scientific">Seinonella peptonophila</name>
    <dbReference type="NCBI Taxonomy" id="112248"/>
    <lineage>
        <taxon>Bacteria</taxon>
        <taxon>Bacillati</taxon>
        <taxon>Bacillota</taxon>
        <taxon>Bacilli</taxon>
        <taxon>Bacillales</taxon>
        <taxon>Thermoactinomycetaceae</taxon>
        <taxon>Seinonella</taxon>
    </lineage>
</organism>
<dbReference type="NCBIfam" id="NF008607">
    <property type="entry name" value="PRK11579.1"/>
    <property type="match status" value="1"/>
</dbReference>
<protein>
    <submittedName>
        <fullName evidence="5">Scyllo-inositol 2-dehydrogenase (NADP+)</fullName>
    </submittedName>
</protein>
<dbReference type="AlphaFoldDB" id="A0A1M4XJI2"/>
<dbReference type="GO" id="GO:0016491">
    <property type="term" value="F:oxidoreductase activity"/>
    <property type="evidence" value="ECO:0007669"/>
    <property type="project" value="UniProtKB-KW"/>
</dbReference>
<sequence>MSIRVGVVGYGLSGRVFHAPFLEHLEPFQLKAIVTSRVEQVKHDYPNVQVLSSFEDLIEQTDLDLIVITTPNTTHFPYAHAAIKARKHVVVEKPFTNTVEEADQLIETAQAQNVLLSVYQNRRYDNDFLTLQQTLRAGILGELSHYEAHFDRFRPLVSQRWREEDLPGSGILYDLGAHLIDQALVLFGFPRSIWADLSNQRTDAQTTDYFHMVLRYDRMRVVLHSSSLVRNPGPRIQIHGDQGSWTSYGLDPQEEQLNKGMSLTNPNFGYRKPRSFAQLTHEIAGIESTSKVPLVQGNYLRYYQEIAEAILEGQPVPVTANEGRNVIQMIELATKSHLQGQVIPIV</sequence>
<keyword evidence="2" id="KW-0560">Oxidoreductase</keyword>
<dbReference type="Proteomes" id="UP000184476">
    <property type="component" value="Unassembled WGS sequence"/>
</dbReference>
<dbReference type="InterPro" id="IPR004104">
    <property type="entry name" value="Gfo/Idh/MocA-like_OxRdtase_C"/>
</dbReference>
<feature type="domain" description="Gfo/Idh/MocA-like oxidoreductase N-terminal" evidence="3">
    <location>
        <begin position="3"/>
        <end position="119"/>
    </location>
</feature>
<dbReference type="Pfam" id="PF02894">
    <property type="entry name" value="GFO_IDH_MocA_C"/>
    <property type="match status" value="1"/>
</dbReference>
<evidence type="ECO:0000259" key="4">
    <source>
        <dbReference type="Pfam" id="PF02894"/>
    </source>
</evidence>
<evidence type="ECO:0000256" key="2">
    <source>
        <dbReference type="ARBA" id="ARBA00023002"/>
    </source>
</evidence>
<dbReference type="Gene3D" id="3.30.360.10">
    <property type="entry name" value="Dihydrodipicolinate Reductase, domain 2"/>
    <property type="match status" value="1"/>
</dbReference>
<feature type="domain" description="Gfo/Idh/MocA-like oxidoreductase C-terminal" evidence="4">
    <location>
        <begin position="135"/>
        <end position="344"/>
    </location>
</feature>
<proteinExistence type="inferred from homology"/>
<evidence type="ECO:0000313" key="5">
    <source>
        <dbReference type="EMBL" id="SHE93560.1"/>
    </source>
</evidence>